<evidence type="ECO:0000256" key="13">
    <source>
        <dbReference type="RuleBase" id="RU004189"/>
    </source>
</evidence>
<dbReference type="InterPro" id="IPR001250">
    <property type="entry name" value="Man6P_Isoase-1"/>
</dbReference>
<comment type="catalytic activity">
    <reaction evidence="1 12">
        <text>D-mannose 6-phosphate = D-fructose 6-phosphate</text>
        <dbReference type="Rhea" id="RHEA:12356"/>
        <dbReference type="ChEBI" id="CHEBI:58735"/>
        <dbReference type="ChEBI" id="CHEBI:61527"/>
        <dbReference type="EC" id="5.3.1.8"/>
    </reaction>
</comment>
<dbReference type="GO" id="GO:0009298">
    <property type="term" value="P:GDP-mannose biosynthetic process"/>
    <property type="evidence" value="ECO:0007669"/>
    <property type="project" value="UniProtKB-UniPathway"/>
</dbReference>
<dbReference type="PANTHER" id="PTHR10309:SF0">
    <property type="entry name" value="MANNOSE-6-PHOSPHATE ISOMERASE"/>
    <property type="match status" value="1"/>
</dbReference>
<dbReference type="GO" id="GO:0004476">
    <property type="term" value="F:mannose-6-phosphate isomerase activity"/>
    <property type="evidence" value="ECO:0007669"/>
    <property type="project" value="UniProtKB-EC"/>
</dbReference>
<comment type="cofactor">
    <cofactor evidence="11 12">
        <name>Zn(2+)</name>
        <dbReference type="ChEBI" id="CHEBI:29105"/>
    </cofactor>
    <text evidence="11 12">Binds 1 zinc ion per subunit.</text>
</comment>
<protein>
    <recommendedName>
        <fullName evidence="6 12">Mannose-6-phosphate isomerase</fullName>
        <ecNumber evidence="5 12">5.3.1.8</ecNumber>
    </recommendedName>
</protein>
<gene>
    <name evidence="18" type="ORF">BD410DRAFT_779282</name>
</gene>
<dbReference type="EC" id="5.3.1.8" evidence="5 12"/>
<dbReference type="UniPathway" id="UPA00126">
    <property type="reaction ID" value="UER00423"/>
</dbReference>
<dbReference type="GO" id="GO:0005975">
    <property type="term" value="P:carbohydrate metabolic process"/>
    <property type="evidence" value="ECO:0007669"/>
    <property type="project" value="InterPro"/>
</dbReference>
<keyword evidence="7 11" id="KW-0479">Metal-binding</keyword>
<keyword evidence="8 11" id="KW-0862">Zinc</keyword>
<feature type="active site" evidence="10">
    <location>
        <position position="296"/>
    </location>
</feature>
<evidence type="ECO:0000259" key="17">
    <source>
        <dbReference type="Pfam" id="PF20512"/>
    </source>
</evidence>
<dbReference type="InterPro" id="IPR016305">
    <property type="entry name" value="Mannose-6-P_Isomerase"/>
</dbReference>
<comment type="pathway">
    <text evidence="3 14">Nucleotide-sugar biosynthesis; GDP-alpha-D-mannose biosynthesis; alpha-D-mannose 1-phosphate from D-fructose 6-phosphate: step 1/2.</text>
</comment>
<dbReference type="PRINTS" id="PR00714">
    <property type="entry name" value="MAN6PISMRASE"/>
</dbReference>
<feature type="domain" description="Phosphomannose isomerase type I catalytic" evidence="16">
    <location>
        <begin position="5"/>
        <end position="154"/>
    </location>
</feature>
<evidence type="ECO:0000256" key="10">
    <source>
        <dbReference type="PIRSR" id="PIRSR001480-1"/>
    </source>
</evidence>
<dbReference type="InterPro" id="IPR046456">
    <property type="entry name" value="PMI_typeI_C"/>
</dbReference>
<dbReference type="Pfam" id="PF01238">
    <property type="entry name" value="PMI_typeI_C"/>
    <property type="match status" value="1"/>
</dbReference>
<dbReference type="Gene3D" id="2.60.120.10">
    <property type="entry name" value="Jelly Rolls"/>
    <property type="match status" value="2"/>
</dbReference>
<evidence type="ECO:0000313" key="18">
    <source>
        <dbReference type="EMBL" id="TDL29005.1"/>
    </source>
</evidence>
<feature type="binding site" evidence="11">
    <location>
        <position position="110"/>
    </location>
    <ligand>
        <name>Zn(2+)</name>
        <dbReference type="ChEBI" id="CHEBI:29105"/>
    </ligand>
</feature>
<keyword evidence="19" id="KW-1185">Reference proteome</keyword>
<dbReference type="FunFam" id="1.10.441.10:FF:000001">
    <property type="entry name" value="Mannose-6-phosphate isomerase"/>
    <property type="match status" value="1"/>
</dbReference>
<organism evidence="18 19">
    <name type="scientific">Rickenella mellea</name>
    <dbReference type="NCBI Taxonomy" id="50990"/>
    <lineage>
        <taxon>Eukaryota</taxon>
        <taxon>Fungi</taxon>
        <taxon>Dikarya</taxon>
        <taxon>Basidiomycota</taxon>
        <taxon>Agaricomycotina</taxon>
        <taxon>Agaricomycetes</taxon>
        <taxon>Hymenochaetales</taxon>
        <taxon>Rickenellaceae</taxon>
        <taxon>Rickenella</taxon>
    </lineage>
</organism>
<dbReference type="InterPro" id="IPR011051">
    <property type="entry name" value="RmlC_Cupin_sf"/>
</dbReference>
<evidence type="ECO:0000259" key="15">
    <source>
        <dbReference type="Pfam" id="PF01238"/>
    </source>
</evidence>
<dbReference type="InterPro" id="IPR014710">
    <property type="entry name" value="RmlC-like_jellyroll"/>
</dbReference>
<dbReference type="GO" id="GO:0008270">
    <property type="term" value="F:zinc ion binding"/>
    <property type="evidence" value="ECO:0007669"/>
    <property type="project" value="InterPro"/>
</dbReference>
<dbReference type="PIRSF" id="PIRSF001480">
    <property type="entry name" value="Mannose-6-phosphate_isomerase"/>
    <property type="match status" value="1"/>
</dbReference>
<dbReference type="PROSITE" id="PS00966">
    <property type="entry name" value="PMI_I_2"/>
    <property type="match status" value="1"/>
</dbReference>
<evidence type="ECO:0000256" key="1">
    <source>
        <dbReference type="ARBA" id="ARBA00000757"/>
    </source>
</evidence>
<evidence type="ECO:0000256" key="2">
    <source>
        <dbReference type="ARBA" id="ARBA00002564"/>
    </source>
</evidence>
<evidence type="ECO:0000256" key="11">
    <source>
        <dbReference type="PIRSR" id="PIRSR001480-2"/>
    </source>
</evidence>
<dbReference type="AlphaFoldDB" id="A0A4R5XEM2"/>
<evidence type="ECO:0000256" key="3">
    <source>
        <dbReference type="ARBA" id="ARBA00004666"/>
    </source>
</evidence>
<reference evidence="18 19" key="1">
    <citation type="submission" date="2018-06" db="EMBL/GenBank/DDBJ databases">
        <title>A transcriptomic atlas of mushroom development highlights an independent origin of complex multicellularity.</title>
        <authorList>
            <consortium name="DOE Joint Genome Institute"/>
            <person name="Krizsan K."/>
            <person name="Almasi E."/>
            <person name="Merenyi Z."/>
            <person name="Sahu N."/>
            <person name="Viragh M."/>
            <person name="Koszo T."/>
            <person name="Mondo S."/>
            <person name="Kiss B."/>
            <person name="Balint B."/>
            <person name="Kues U."/>
            <person name="Barry K."/>
            <person name="Hegedus J.C."/>
            <person name="Henrissat B."/>
            <person name="Johnson J."/>
            <person name="Lipzen A."/>
            <person name="Ohm R."/>
            <person name="Nagy I."/>
            <person name="Pangilinan J."/>
            <person name="Yan J."/>
            <person name="Xiong Y."/>
            <person name="Grigoriev I.V."/>
            <person name="Hibbett D.S."/>
            <person name="Nagy L.G."/>
        </authorList>
    </citation>
    <scope>NUCLEOTIDE SEQUENCE [LARGE SCALE GENOMIC DNA]</scope>
    <source>
        <strain evidence="18 19">SZMC22713</strain>
    </source>
</reference>
<dbReference type="GO" id="GO:0005829">
    <property type="term" value="C:cytosol"/>
    <property type="evidence" value="ECO:0007669"/>
    <property type="project" value="TreeGrafter"/>
</dbReference>
<dbReference type="NCBIfam" id="TIGR00218">
    <property type="entry name" value="manA"/>
    <property type="match status" value="1"/>
</dbReference>
<dbReference type="PANTHER" id="PTHR10309">
    <property type="entry name" value="MANNOSE-6-PHOSPHATE ISOMERASE"/>
    <property type="match status" value="1"/>
</dbReference>
<dbReference type="SUPFAM" id="SSF51182">
    <property type="entry name" value="RmlC-like cupins"/>
    <property type="match status" value="1"/>
</dbReference>
<dbReference type="VEuPathDB" id="FungiDB:BD410DRAFT_779282"/>
<dbReference type="Pfam" id="PF20512">
    <property type="entry name" value="PMI_typeI_hel"/>
    <property type="match status" value="1"/>
</dbReference>
<name>A0A4R5XEM2_9AGAM</name>
<dbReference type="OrthoDB" id="6605218at2759"/>
<keyword evidence="9 12" id="KW-0413">Isomerase</keyword>
<dbReference type="CDD" id="cd07011">
    <property type="entry name" value="cupin_PMI_type_I_N"/>
    <property type="match status" value="1"/>
</dbReference>
<dbReference type="InterPro" id="IPR046457">
    <property type="entry name" value="PMI_typeI_cat"/>
</dbReference>
<feature type="binding site" evidence="11">
    <location>
        <position position="112"/>
    </location>
    <ligand>
        <name>Zn(2+)</name>
        <dbReference type="ChEBI" id="CHEBI:29105"/>
    </ligand>
</feature>
<feature type="binding site" evidence="11">
    <location>
        <position position="277"/>
    </location>
    <ligand>
        <name>Zn(2+)</name>
        <dbReference type="ChEBI" id="CHEBI:29105"/>
    </ligand>
</feature>
<feature type="domain" description="Phosphomannose isomerase type I C-terminal" evidence="15">
    <location>
        <begin position="336"/>
        <end position="379"/>
    </location>
</feature>
<dbReference type="Proteomes" id="UP000294933">
    <property type="component" value="Unassembled WGS sequence"/>
</dbReference>
<sequence>MTNAVFPIIPTTQQYDWGKIGLQSKVAQFSKASSAEKLSIDEKAPYAELWMGTHPSSPSRLLVSNDTLSQHLASYEYLVGNAIIERFQSTDGNIPFLFKVLAIEKALSIQTHPDKAMAERLHAEQPKIYKDSNHKPEMAIALTPFAALCGFRPLPQIAAFLTSTPELTSLIPTNVASTFLSISNSHTPTGSDEKAVLKELFSALMNAEESKFVPELNKLIQRYKDRRLQDPEEEVRDLILKLHEQFPGDIGVFCPFVLNYVKMQPGEAIFLGAGEPHAYIYGDIMECMATSDNVIRAGLTPKLRDIPNLVSGLTYIAADPSKHLVKPQPYHSSSVSTIYDPPVPEFSVIHVKLPKESTEIHEAVQGPSIVIVTAGNGQIRWKDNGTEREDQLSLGRVFFVGAGVPVEFKTKDGVETFRAFVENN</sequence>
<evidence type="ECO:0000256" key="9">
    <source>
        <dbReference type="ARBA" id="ARBA00023235"/>
    </source>
</evidence>
<dbReference type="InterPro" id="IPR046458">
    <property type="entry name" value="PMI_typeI_hel"/>
</dbReference>
<evidence type="ECO:0000256" key="8">
    <source>
        <dbReference type="ARBA" id="ARBA00022833"/>
    </source>
</evidence>
<evidence type="ECO:0000256" key="14">
    <source>
        <dbReference type="RuleBase" id="RU004248"/>
    </source>
</evidence>
<feature type="domain" description="Phosphomannose isomerase type I helical insertion" evidence="17">
    <location>
        <begin position="186"/>
        <end position="258"/>
    </location>
</feature>
<evidence type="ECO:0000256" key="5">
    <source>
        <dbReference type="ARBA" id="ARBA00011956"/>
    </source>
</evidence>
<dbReference type="EMBL" id="ML170156">
    <property type="protein sequence ID" value="TDL29005.1"/>
    <property type="molecule type" value="Genomic_DNA"/>
</dbReference>
<dbReference type="PROSITE" id="PS00965">
    <property type="entry name" value="PMI_I_1"/>
    <property type="match status" value="1"/>
</dbReference>
<dbReference type="STRING" id="50990.A0A4R5XEM2"/>
<proteinExistence type="inferred from homology"/>
<accession>A0A4R5XEM2</accession>
<comment type="function">
    <text evidence="2">Involved in the synthesis of the GDP-mannose and dolichol-phosphate-mannose required for a number of critical mannosyl transfer reactions.</text>
</comment>
<feature type="binding site" evidence="11">
    <location>
        <position position="137"/>
    </location>
    <ligand>
        <name>Zn(2+)</name>
        <dbReference type="ChEBI" id="CHEBI:29105"/>
    </ligand>
</feature>
<evidence type="ECO:0000259" key="16">
    <source>
        <dbReference type="Pfam" id="PF20511"/>
    </source>
</evidence>
<evidence type="ECO:0000313" key="19">
    <source>
        <dbReference type="Proteomes" id="UP000294933"/>
    </source>
</evidence>
<evidence type="ECO:0000256" key="7">
    <source>
        <dbReference type="ARBA" id="ARBA00022723"/>
    </source>
</evidence>
<evidence type="ECO:0000256" key="4">
    <source>
        <dbReference type="ARBA" id="ARBA00010772"/>
    </source>
</evidence>
<evidence type="ECO:0000256" key="12">
    <source>
        <dbReference type="RuleBase" id="RU000611"/>
    </source>
</evidence>
<dbReference type="Gene3D" id="1.10.441.10">
    <property type="entry name" value="Phosphomannose Isomerase, domain 2"/>
    <property type="match status" value="1"/>
</dbReference>
<dbReference type="Pfam" id="PF20511">
    <property type="entry name" value="PMI_typeI_cat"/>
    <property type="match status" value="1"/>
</dbReference>
<dbReference type="InterPro" id="IPR018050">
    <property type="entry name" value="Pmannose_isomerase-type1_CS"/>
</dbReference>
<dbReference type="FunFam" id="2.60.120.10:FF:000044">
    <property type="entry name" value="Mannose-6-phosphate isomerase"/>
    <property type="match status" value="1"/>
</dbReference>
<comment type="similarity">
    <text evidence="4 13">Belongs to the mannose-6-phosphate isomerase type 1 family.</text>
</comment>
<evidence type="ECO:0000256" key="6">
    <source>
        <dbReference type="ARBA" id="ARBA00018236"/>
    </source>
</evidence>